<keyword evidence="1" id="KW-0472">Membrane</keyword>
<accession>A0A8S5R8P0</accession>
<proteinExistence type="predicted"/>
<feature type="transmembrane region" description="Helical" evidence="1">
    <location>
        <begin position="31"/>
        <end position="50"/>
    </location>
</feature>
<sequence length="58" mass="6603">MLDIFSPLQVLMAKNIIIQILGLSDGEIKDFFTLLLVSKSGFIVSLLLLIRRTQALRW</sequence>
<evidence type="ECO:0000256" key="1">
    <source>
        <dbReference type="SAM" id="Phobius"/>
    </source>
</evidence>
<keyword evidence="1" id="KW-1133">Transmembrane helix</keyword>
<keyword evidence="1" id="KW-0812">Transmembrane</keyword>
<evidence type="ECO:0000313" key="2">
    <source>
        <dbReference type="EMBL" id="DAE27506.1"/>
    </source>
</evidence>
<dbReference type="EMBL" id="BK015840">
    <property type="protein sequence ID" value="DAE27506.1"/>
    <property type="molecule type" value="Genomic_DNA"/>
</dbReference>
<name>A0A8S5R8P0_9VIRU</name>
<protein>
    <submittedName>
        <fullName evidence="2">Uncharacterized protein</fullName>
    </submittedName>
</protein>
<reference evidence="2" key="1">
    <citation type="journal article" date="2021" name="Proc. Natl. Acad. Sci. U.S.A.">
        <title>A Catalog of Tens of Thousands of Viruses from Human Metagenomes Reveals Hidden Associations with Chronic Diseases.</title>
        <authorList>
            <person name="Tisza M.J."/>
            <person name="Buck C.B."/>
        </authorList>
    </citation>
    <scope>NUCLEOTIDE SEQUENCE</scope>
    <source>
        <strain evidence="2">Ct1Uu26</strain>
    </source>
</reference>
<organism evidence="2">
    <name type="scientific">virus sp. ct1Uu26</name>
    <dbReference type="NCBI Taxonomy" id="2826789"/>
    <lineage>
        <taxon>Viruses</taxon>
    </lineage>
</organism>